<gene>
    <name evidence="1" type="ORF">HAKA00212_LOCUS10502</name>
    <name evidence="2" type="ORF">HAKA00212_LOCUS10503</name>
</gene>
<accession>A0A6V1QCY2</accession>
<dbReference type="EMBL" id="HBIU01022602">
    <property type="protein sequence ID" value="CAE0631797.1"/>
    <property type="molecule type" value="Transcribed_RNA"/>
</dbReference>
<proteinExistence type="predicted"/>
<organism evidence="2">
    <name type="scientific">Heterosigma akashiwo</name>
    <name type="common">Chromophytic alga</name>
    <name type="synonym">Heterosigma carterae</name>
    <dbReference type="NCBI Taxonomy" id="2829"/>
    <lineage>
        <taxon>Eukaryota</taxon>
        <taxon>Sar</taxon>
        <taxon>Stramenopiles</taxon>
        <taxon>Ochrophyta</taxon>
        <taxon>Raphidophyceae</taxon>
        <taxon>Chattonellales</taxon>
        <taxon>Chattonellaceae</taxon>
        <taxon>Heterosigma</taxon>
    </lineage>
</organism>
<evidence type="ECO:0000313" key="2">
    <source>
        <dbReference type="EMBL" id="CAE0631798.1"/>
    </source>
</evidence>
<dbReference type="AlphaFoldDB" id="A0A6V1QCY2"/>
<protein>
    <submittedName>
        <fullName evidence="2">Uncharacterized protein</fullName>
    </submittedName>
</protein>
<sequence>MMADGNSKYGDEGNTTSVSFFSSLIAHNICKKLFPFADQYGFETKSPSKLPPRANHYRQVCAYSHQDITQKNEKLSSNSIAVKNSRKHHEEHGYGHVFTNPPQSQSKIQVVKNIDISHKLAELFKIFSCIDQNFVNEVLDRHPNQLNAYDVILSVVTSGLNQIDFTANFEDRSQRPDLVQLAVQASDNGDSCSSSLSSAWEVLSEASDLSDFSLIENEQKMEKTRGGSIDSTYEVVDEETYTDRSSTAESFSGTDVGFCGGGNPSPHSAEVIDHVPTSTSPFSYLEAAKKGAMVGASKQHEFHRFRTSGLAFTKLKSKKKRGGALVSRILPRVDPFLRQKIIGAFDPKLQSHDGVRFTDGGTTLQQPSSLCRRCGLLHCGGTVCCPFLDWEAEEIQAVLDEEELGIDCCSYEIGLSAPAKGRRKFYTTREKVHKAEMLFRRKGIRRRKYL</sequence>
<reference evidence="2" key="1">
    <citation type="submission" date="2021-01" db="EMBL/GenBank/DDBJ databases">
        <authorList>
            <person name="Corre E."/>
            <person name="Pelletier E."/>
            <person name="Niang G."/>
            <person name="Scheremetjew M."/>
            <person name="Finn R."/>
            <person name="Kale V."/>
            <person name="Holt S."/>
            <person name="Cochrane G."/>
            <person name="Meng A."/>
            <person name="Brown T."/>
            <person name="Cohen L."/>
        </authorList>
    </citation>
    <scope>NUCLEOTIDE SEQUENCE</scope>
    <source>
        <strain evidence="2">CCMP3107</strain>
    </source>
</reference>
<evidence type="ECO:0000313" key="1">
    <source>
        <dbReference type="EMBL" id="CAE0631797.1"/>
    </source>
</evidence>
<dbReference type="EMBL" id="HBIU01022609">
    <property type="protein sequence ID" value="CAE0631798.1"/>
    <property type="molecule type" value="Transcribed_RNA"/>
</dbReference>
<name>A0A6V1QCY2_HETAK</name>